<dbReference type="InterPro" id="IPR053824">
    <property type="entry name" value="DUF7010"/>
</dbReference>
<accession>A0ABS6UKQ2</accession>
<name>A0ABS6UKQ2_9PSEU</name>
<comment type="caution">
    <text evidence="2">The sequence shown here is derived from an EMBL/GenBank/DDBJ whole genome shotgun (WGS) entry which is preliminary data.</text>
</comment>
<feature type="transmembrane region" description="Helical" evidence="1">
    <location>
        <begin position="104"/>
        <end position="122"/>
    </location>
</feature>
<organism evidence="2 3">
    <name type="scientific">Pseudonocardia abyssalis</name>
    <dbReference type="NCBI Taxonomy" id="2792008"/>
    <lineage>
        <taxon>Bacteria</taxon>
        <taxon>Bacillati</taxon>
        <taxon>Actinomycetota</taxon>
        <taxon>Actinomycetes</taxon>
        <taxon>Pseudonocardiales</taxon>
        <taxon>Pseudonocardiaceae</taxon>
        <taxon>Pseudonocardia</taxon>
    </lineage>
</organism>
<evidence type="ECO:0000313" key="3">
    <source>
        <dbReference type="Proteomes" id="UP000694287"/>
    </source>
</evidence>
<dbReference type="RefSeq" id="WP_218604304.1">
    <property type="nucleotide sequence ID" value="NZ_JADQDJ010000208.1"/>
</dbReference>
<reference evidence="2 3" key="1">
    <citation type="submission" date="2020-11" db="EMBL/GenBank/DDBJ databases">
        <title>Pseudonocardia abyssalis sp. nov. and Pseudonocardia oceani sp. nov., description and phylogenomic analysis of two novel actinomycetes isolated from the deep Southern Ocean.</title>
        <authorList>
            <person name="Parra J."/>
        </authorList>
    </citation>
    <scope>NUCLEOTIDE SEQUENCE [LARGE SCALE GENOMIC DNA]</scope>
    <source>
        <strain evidence="2 3">KRD-168</strain>
    </source>
</reference>
<keyword evidence="1" id="KW-1133">Transmembrane helix</keyword>
<proteinExistence type="predicted"/>
<keyword evidence="1" id="KW-0812">Transmembrane</keyword>
<feature type="transmembrane region" description="Helical" evidence="1">
    <location>
        <begin position="152"/>
        <end position="172"/>
    </location>
</feature>
<keyword evidence="1" id="KW-0472">Membrane</keyword>
<keyword evidence="3" id="KW-1185">Reference proteome</keyword>
<feature type="transmembrane region" description="Helical" evidence="1">
    <location>
        <begin position="39"/>
        <end position="57"/>
    </location>
</feature>
<dbReference type="Pfam" id="PF22765">
    <property type="entry name" value="DUF7010"/>
    <property type="match status" value="1"/>
</dbReference>
<feature type="transmembrane region" description="Helical" evidence="1">
    <location>
        <begin position="6"/>
        <end position="27"/>
    </location>
</feature>
<evidence type="ECO:0000256" key="1">
    <source>
        <dbReference type="SAM" id="Phobius"/>
    </source>
</evidence>
<feature type="transmembrane region" description="Helical" evidence="1">
    <location>
        <begin position="128"/>
        <end position="145"/>
    </location>
</feature>
<dbReference type="EMBL" id="JADQDK010000001">
    <property type="protein sequence ID" value="MBW0132795.1"/>
    <property type="molecule type" value="Genomic_DNA"/>
</dbReference>
<protein>
    <recommendedName>
        <fullName evidence="4">Tripartite tricarboxylate transporter TctB family protein</fullName>
    </recommendedName>
</protein>
<evidence type="ECO:0008006" key="4">
    <source>
        <dbReference type="Google" id="ProtNLM"/>
    </source>
</evidence>
<feature type="transmembrane region" description="Helical" evidence="1">
    <location>
        <begin position="77"/>
        <end position="97"/>
    </location>
</feature>
<gene>
    <name evidence="2" type="ORF">I4I81_00790</name>
</gene>
<sequence>MDEGWFVRDLAVTAVVFGTAAFVWFGWGQEDPPARWRAWLGAGSGLGLLVALVGGFLTWQNWGPDSVFAVAQTRRAFGVVCGIEFGLAGLGAAVFGVRRRPRWIAPWIAFVVGAHFVPLAWIFRDPGLVVLAVLVCAAAVAAVVLRGRFTPSAVTGVGAGTALLVFGARAALLVV</sequence>
<dbReference type="Proteomes" id="UP000694287">
    <property type="component" value="Unassembled WGS sequence"/>
</dbReference>
<evidence type="ECO:0000313" key="2">
    <source>
        <dbReference type="EMBL" id="MBW0132795.1"/>
    </source>
</evidence>